<evidence type="ECO:0008006" key="3">
    <source>
        <dbReference type="Google" id="ProtNLM"/>
    </source>
</evidence>
<dbReference type="Proteomes" id="UP000004814">
    <property type="component" value="Unassembled WGS sequence"/>
</dbReference>
<evidence type="ECO:0000313" key="1">
    <source>
        <dbReference type="EMBL" id="EDT41888.1"/>
    </source>
</evidence>
<comment type="caution">
    <text evidence="1">The sequence shown here is derived from an EMBL/GenBank/DDBJ whole genome shotgun (WGS) entry which is preliminary data.</text>
</comment>
<sequence length="304" mass="35158">MKYLKEVQFWDKTGLPAGQKLWFFHPLAFIRHFRGCDWLALREQVQLLPYNSIPDAGGHISWVESKRRFTEGNDDVRGQLPQRMWLAFNHIYRKYGLRGDLRRAHFLGQVFKETGALCSVRENGDASYFRKMYESYSESDAAYDFDHKNAWLERLGFLKGRDRATYIAQRPGEVRNKAVAGENVQLGDGPRFCGRGLIHLTWRKGYREYGEYCAKNFTSDPNPLLLQNDAEVAADSAGYFWAKARIDKKADKGARDLDVKACFRLVGGASGLPARQQFFRYAHFILNDASFFPVESNLRRQEEE</sequence>
<dbReference type="SUPFAM" id="SSF53955">
    <property type="entry name" value="Lysozyme-like"/>
    <property type="match status" value="1"/>
</dbReference>
<proteinExistence type="predicted"/>
<protein>
    <recommendedName>
        <fullName evidence="3">Glycoside hydrolase family 19 catalytic domain-containing protein</fullName>
    </recommendedName>
</protein>
<dbReference type="EMBL" id="ABLK01000058">
    <property type="protein sequence ID" value="EDT41888.1"/>
    <property type="molecule type" value="Genomic_DNA"/>
</dbReference>
<dbReference type="Gene3D" id="1.10.530.10">
    <property type="match status" value="1"/>
</dbReference>
<reference evidence="1 2" key="1">
    <citation type="submission" date="2008-03" db="EMBL/GenBank/DDBJ databases">
        <title>Sequencing of the draft genome and assembly of Burkholderia ambifaria MEX-5.</title>
        <authorList>
            <consortium name="US DOE Joint Genome Institute (JGI-PGF)"/>
            <person name="Copeland A."/>
            <person name="Lucas S."/>
            <person name="Lapidus A."/>
            <person name="Glavina del Rio T."/>
            <person name="Dalin E."/>
            <person name="Tice H."/>
            <person name="Bruce D."/>
            <person name="Goodwin L."/>
            <person name="Pitluck S."/>
            <person name="Larimer F."/>
            <person name="Land M.L."/>
            <person name="Hauser L."/>
            <person name="Tiedje J."/>
            <person name="Richardson P."/>
        </authorList>
    </citation>
    <scope>NUCLEOTIDE SEQUENCE [LARGE SCALE GENOMIC DNA]</scope>
    <source>
        <strain evidence="1 2">MEX-5</strain>
    </source>
</reference>
<dbReference type="PATRIC" id="fig|396597.7.peg.5803"/>
<gene>
    <name evidence="1" type="ORF">BamMEX5DRAFT_2341</name>
</gene>
<dbReference type="RefSeq" id="WP_006758290.1">
    <property type="nucleotide sequence ID" value="NZ_ABLK01000058.1"/>
</dbReference>
<name>B1T3H5_9BURK</name>
<dbReference type="AlphaFoldDB" id="B1T3H5"/>
<organism evidence="1 2">
    <name type="scientific">Burkholderia ambifaria MEX-5</name>
    <dbReference type="NCBI Taxonomy" id="396597"/>
    <lineage>
        <taxon>Bacteria</taxon>
        <taxon>Pseudomonadati</taxon>
        <taxon>Pseudomonadota</taxon>
        <taxon>Betaproteobacteria</taxon>
        <taxon>Burkholderiales</taxon>
        <taxon>Burkholderiaceae</taxon>
        <taxon>Burkholderia</taxon>
        <taxon>Burkholderia cepacia complex</taxon>
    </lineage>
</organism>
<evidence type="ECO:0000313" key="2">
    <source>
        <dbReference type="Proteomes" id="UP000004814"/>
    </source>
</evidence>
<accession>B1T3H5</accession>
<dbReference type="InterPro" id="IPR023346">
    <property type="entry name" value="Lysozyme-like_dom_sf"/>
</dbReference>